<dbReference type="GO" id="GO:0005739">
    <property type="term" value="C:mitochondrion"/>
    <property type="evidence" value="ECO:0007669"/>
    <property type="project" value="TreeGrafter"/>
</dbReference>
<dbReference type="InterPro" id="IPR000977">
    <property type="entry name" value="DNA_ligase_ATP-dep"/>
</dbReference>
<keyword evidence="8" id="KW-1185">Reference proteome</keyword>
<evidence type="ECO:0000313" key="8">
    <source>
        <dbReference type="Proteomes" id="UP000054217"/>
    </source>
</evidence>
<evidence type="ECO:0000256" key="2">
    <source>
        <dbReference type="ARBA" id="ARBA00022598"/>
    </source>
</evidence>
<dbReference type="InterPro" id="IPR050191">
    <property type="entry name" value="ATP-dep_DNA_ligase"/>
</dbReference>
<dbReference type="InterPro" id="IPR012340">
    <property type="entry name" value="NA-bd_OB-fold"/>
</dbReference>
<dbReference type="Pfam" id="PF04679">
    <property type="entry name" value="DNA_ligase_A_C"/>
    <property type="match status" value="1"/>
</dbReference>
<dbReference type="GO" id="GO:0071897">
    <property type="term" value="P:DNA biosynthetic process"/>
    <property type="evidence" value="ECO:0007669"/>
    <property type="project" value="InterPro"/>
</dbReference>
<dbReference type="GO" id="GO:0006281">
    <property type="term" value="P:DNA repair"/>
    <property type="evidence" value="ECO:0007669"/>
    <property type="project" value="InterPro"/>
</dbReference>
<dbReference type="HOGENOM" id="CLU_1514131_0_0_1"/>
<reference evidence="8" key="2">
    <citation type="submission" date="2015-01" db="EMBL/GenBank/DDBJ databases">
        <title>Evolutionary Origins and Diversification of the Mycorrhizal Mutualists.</title>
        <authorList>
            <consortium name="DOE Joint Genome Institute"/>
            <consortium name="Mycorrhizal Genomics Consortium"/>
            <person name="Kohler A."/>
            <person name="Kuo A."/>
            <person name="Nagy L.G."/>
            <person name="Floudas D."/>
            <person name="Copeland A."/>
            <person name="Barry K.W."/>
            <person name="Cichocki N."/>
            <person name="Veneault-Fourrey C."/>
            <person name="LaButti K."/>
            <person name="Lindquist E.A."/>
            <person name="Lipzen A."/>
            <person name="Lundell T."/>
            <person name="Morin E."/>
            <person name="Murat C."/>
            <person name="Riley R."/>
            <person name="Ohm R."/>
            <person name="Sun H."/>
            <person name="Tunlid A."/>
            <person name="Henrissat B."/>
            <person name="Grigoriev I.V."/>
            <person name="Hibbett D.S."/>
            <person name="Martin F."/>
        </authorList>
    </citation>
    <scope>NUCLEOTIDE SEQUENCE [LARGE SCALE GENOMIC DNA]</scope>
    <source>
        <strain evidence="8">Marx 270</strain>
    </source>
</reference>
<dbReference type="GO" id="GO:0006310">
    <property type="term" value="P:DNA recombination"/>
    <property type="evidence" value="ECO:0007669"/>
    <property type="project" value="InterPro"/>
</dbReference>
<dbReference type="GO" id="GO:0003910">
    <property type="term" value="F:DNA ligase (ATP) activity"/>
    <property type="evidence" value="ECO:0007669"/>
    <property type="project" value="InterPro"/>
</dbReference>
<dbReference type="Pfam" id="PF01068">
    <property type="entry name" value="DNA_ligase_A_M"/>
    <property type="match status" value="1"/>
</dbReference>
<gene>
    <name evidence="7" type="ORF">M404DRAFT_39292</name>
</gene>
<reference evidence="7 8" key="1">
    <citation type="submission" date="2014-04" db="EMBL/GenBank/DDBJ databases">
        <authorList>
            <consortium name="DOE Joint Genome Institute"/>
            <person name="Kuo A."/>
            <person name="Kohler A."/>
            <person name="Costa M.D."/>
            <person name="Nagy L.G."/>
            <person name="Floudas D."/>
            <person name="Copeland A."/>
            <person name="Barry K.W."/>
            <person name="Cichocki N."/>
            <person name="Veneault-Fourrey C."/>
            <person name="LaButti K."/>
            <person name="Lindquist E.A."/>
            <person name="Lipzen A."/>
            <person name="Lundell T."/>
            <person name="Morin E."/>
            <person name="Murat C."/>
            <person name="Sun H."/>
            <person name="Tunlid A."/>
            <person name="Henrissat B."/>
            <person name="Grigoriev I.V."/>
            <person name="Hibbett D.S."/>
            <person name="Martin F."/>
            <person name="Nordberg H.P."/>
            <person name="Cantor M.N."/>
            <person name="Hua S.X."/>
        </authorList>
    </citation>
    <scope>NUCLEOTIDE SEQUENCE [LARGE SCALE GENOMIC DNA]</scope>
    <source>
        <strain evidence="7 8">Marx 270</strain>
    </source>
</reference>
<organism evidence="7 8">
    <name type="scientific">Pisolithus tinctorius Marx 270</name>
    <dbReference type="NCBI Taxonomy" id="870435"/>
    <lineage>
        <taxon>Eukaryota</taxon>
        <taxon>Fungi</taxon>
        <taxon>Dikarya</taxon>
        <taxon>Basidiomycota</taxon>
        <taxon>Agaricomycotina</taxon>
        <taxon>Agaricomycetes</taxon>
        <taxon>Agaricomycetidae</taxon>
        <taxon>Boletales</taxon>
        <taxon>Sclerodermatineae</taxon>
        <taxon>Pisolithaceae</taxon>
        <taxon>Pisolithus</taxon>
    </lineage>
</organism>
<dbReference type="Gene3D" id="3.30.470.30">
    <property type="entry name" value="DNA ligase/mRNA capping enzyme"/>
    <property type="match status" value="1"/>
</dbReference>
<dbReference type="NCBIfam" id="TIGR00574">
    <property type="entry name" value="dnl1"/>
    <property type="match status" value="1"/>
</dbReference>
<dbReference type="PANTHER" id="PTHR45674">
    <property type="entry name" value="DNA LIGASE 1/3 FAMILY MEMBER"/>
    <property type="match status" value="1"/>
</dbReference>
<feature type="non-terminal residue" evidence="7">
    <location>
        <position position="178"/>
    </location>
</feature>
<dbReference type="PROSITE" id="PS50160">
    <property type="entry name" value="DNA_LIGASE_A3"/>
    <property type="match status" value="1"/>
</dbReference>
<dbReference type="InterPro" id="IPR012309">
    <property type="entry name" value="DNA_ligase_ATP-dep_C"/>
</dbReference>
<evidence type="ECO:0000313" key="7">
    <source>
        <dbReference type="EMBL" id="KIO08300.1"/>
    </source>
</evidence>
<dbReference type="Proteomes" id="UP000054217">
    <property type="component" value="Unassembled WGS sequence"/>
</dbReference>
<dbReference type="EMBL" id="KN831957">
    <property type="protein sequence ID" value="KIO08300.1"/>
    <property type="molecule type" value="Genomic_DNA"/>
</dbReference>
<dbReference type="SUPFAM" id="SSF56091">
    <property type="entry name" value="DNA ligase/mRNA capping enzyme, catalytic domain"/>
    <property type="match status" value="1"/>
</dbReference>
<evidence type="ECO:0000256" key="3">
    <source>
        <dbReference type="ARBA" id="ARBA00041131"/>
    </source>
</evidence>
<dbReference type="GO" id="GO:1903461">
    <property type="term" value="P:Okazaki fragment processing involved in mitotic DNA replication"/>
    <property type="evidence" value="ECO:0007669"/>
    <property type="project" value="TreeGrafter"/>
</dbReference>
<evidence type="ECO:0000256" key="4">
    <source>
        <dbReference type="ARBA" id="ARBA00041666"/>
    </source>
</evidence>
<dbReference type="PANTHER" id="PTHR45674:SF4">
    <property type="entry name" value="DNA LIGASE 1"/>
    <property type="match status" value="1"/>
</dbReference>
<protein>
    <recommendedName>
        <fullName evidence="3">DNA ligase 1</fullName>
    </recommendedName>
    <alternativeName>
        <fullName evidence="4">DNA ligase I</fullName>
    </alternativeName>
</protein>
<name>A0A0C3P5D3_PISTI</name>
<sequence length="178" mass="20452">MPFQELSRRKRKDVKVEDIQVLVCLFGFDLLYLNGEPLLQKPLWERRELLRKHFQVVPGEFDFARSSDGESTEEIQAFLEESVKDGCEGLMIKMLESDASYYEPSRRSVNWLKLKKDYLAGVGDSLDLVVVGGYYGKGKRTNVYGAFLLACYDADAEEYQTICKIGTGFSEEVLQNHW</sequence>
<dbReference type="AlphaFoldDB" id="A0A0C3P5D3"/>
<dbReference type="InParanoid" id="A0A0C3P5D3"/>
<evidence type="ECO:0000256" key="5">
    <source>
        <dbReference type="RuleBase" id="RU004196"/>
    </source>
</evidence>
<dbReference type="SUPFAM" id="SSF50249">
    <property type="entry name" value="Nucleic acid-binding proteins"/>
    <property type="match status" value="1"/>
</dbReference>
<keyword evidence="2" id="KW-0436">Ligase</keyword>
<evidence type="ECO:0000259" key="6">
    <source>
        <dbReference type="PROSITE" id="PS50160"/>
    </source>
</evidence>
<dbReference type="GO" id="GO:0005634">
    <property type="term" value="C:nucleus"/>
    <property type="evidence" value="ECO:0007669"/>
    <property type="project" value="TreeGrafter"/>
</dbReference>
<proteinExistence type="inferred from homology"/>
<dbReference type="OrthoDB" id="206088at2759"/>
<dbReference type="Gene3D" id="2.40.50.140">
    <property type="entry name" value="Nucleic acid-binding proteins"/>
    <property type="match status" value="1"/>
</dbReference>
<accession>A0A0C3P5D3</accession>
<dbReference type="InterPro" id="IPR012310">
    <property type="entry name" value="DNA_ligase_ATP-dep_cent"/>
</dbReference>
<evidence type="ECO:0000256" key="1">
    <source>
        <dbReference type="ARBA" id="ARBA00007572"/>
    </source>
</evidence>
<comment type="similarity">
    <text evidence="1 5">Belongs to the ATP-dependent DNA ligase family.</text>
</comment>
<dbReference type="STRING" id="870435.A0A0C3P5D3"/>
<dbReference type="GO" id="GO:0005524">
    <property type="term" value="F:ATP binding"/>
    <property type="evidence" value="ECO:0007669"/>
    <property type="project" value="InterPro"/>
</dbReference>
<feature type="domain" description="ATP-dependent DNA ligase family profile" evidence="6">
    <location>
        <begin position="16"/>
        <end position="153"/>
    </location>
</feature>
<dbReference type="PROSITE" id="PS00333">
    <property type="entry name" value="DNA_LIGASE_A2"/>
    <property type="match status" value="1"/>
</dbReference>
<dbReference type="InterPro" id="IPR016059">
    <property type="entry name" value="DNA_ligase_ATP-dep_CS"/>
</dbReference>